<feature type="transmembrane region" description="Helical" evidence="9">
    <location>
        <begin position="272"/>
        <end position="294"/>
    </location>
</feature>
<organism evidence="12 13">
    <name type="scientific">Vannielia litorea</name>
    <dbReference type="NCBI Taxonomy" id="1217970"/>
    <lineage>
        <taxon>Bacteria</taxon>
        <taxon>Pseudomonadati</taxon>
        <taxon>Pseudomonadota</taxon>
        <taxon>Alphaproteobacteria</taxon>
        <taxon>Rhodobacterales</taxon>
        <taxon>Paracoccaceae</taxon>
        <taxon>Vannielia</taxon>
    </lineage>
</organism>
<keyword evidence="4 9" id="KW-0812">Transmembrane</keyword>
<evidence type="ECO:0000256" key="3">
    <source>
        <dbReference type="ARBA" id="ARBA00022475"/>
    </source>
</evidence>
<dbReference type="InterPro" id="IPR035906">
    <property type="entry name" value="MetI-like_sf"/>
</dbReference>
<dbReference type="Proteomes" id="UP000184932">
    <property type="component" value="Unassembled WGS sequence"/>
</dbReference>
<evidence type="ECO:0000256" key="7">
    <source>
        <dbReference type="ARBA" id="ARBA00022989"/>
    </source>
</evidence>
<feature type="transmembrane region" description="Helical" evidence="9">
    <location>
        <begin position="39"/>
        <end position="62"/>
    </location>
</feature>
<sequence length="332" mass="35832">MSGSDQSTNAEPTAEAERSRVLGVMRSVSGFFRLLSGDLFASIAFAFLVTLIGAAIIGPIFMDTQSSGMNLSMRNAPPFTTGAGIEYILGGDLLGRPILPRILIAARTTLTISLCVVALSLVVGTLFGVIAGYYSGRVGSVIMRGADLVMSFPSLLLAMIVLYVLEPYVLNVVIVLAITRTPVYIRVARAEVLEVKERLFVEAARSIGASDFRLLFKHVTPIILPTLFTVASLDLANVMLAESSLSFLGIGVQPPDYTWGVMVASGRNYLTSAWWLAFWPGLAILLTALSANLLSSWMRIAMDPKLSWRLERRSRKKTGQGRTGLAPKGANQ</sequence>
<evidence type="ECO:0000256" key="5">
    <source>
        <dbReference type="ARBA" id="ARBA00022856"/>
    </source>
</evidence>
<feature type="transmembrane region" description="Helical" evidence="9">
    <location>
        <begin position="222"/>
        <end position="252"/>
    </location>
</feature>
<dbReference type="PROSITE" id="PS50928">
    <property type="entry name" value="ABC_TM1"/>
    <property type="match status" value="1"/>
</dbReference>
<comment type="subcellular location">
    <subcellularLocation>
        <location evidence="1 9">Cell membrane</location>
        <topology evidence="1 9">Multi-pass membrane protein</topology>
    </subcellularLocation>
</comment>
<dbReference type="Pfam" id="PF00528">
    <property type="entry name" value="BPD_transp_1"/>
    <property type="match status" value="1"/>
</dbReference>
<dbReference type="RefSeq" id="WP_084193040.1">
    <property type="nucleotide sequence ID" value="NZ_FSRL01000001.1"/>
</dbReference>
<dbReference type="Gene3D" id="1.10.3720.10">
    <property type="entry name" value="MetI-like"/>
    <property type="match status" value="1"/>
</dbReference>
<keyword evidence="5" id="KW-0571">Peptide transport</keyword>
<proteinExistence type="inferred from homology"/>
<evidence type="ECO:0000313" key="12">
    <source>
        <dbReference type="EMBL" id="SIO11355.1"/>
    </source>
</evidence>
<feature type="region of interest" description="Disordered" evidence="10">
    <location>
        <begin position="313"/>
        <end position="332"/>
    </location>
</feature>
<evidence type="ECO:0000256" key="9">
    <source>
        <dbReference type="RuleBase" id="RU363032"/>
    </source>
</evidence>
<feature type="transmembrane region" description="Helical" evidence="9">
    <location>
        <begin position="110"/>
        <end position="134"/>
    </location>
</feature>
<evidence type="ECO:0000256" key="6">
    <source>
        <dbReference type="ARBA" id="ARBA00022927"/>
    </source>
</evidence>
<dbReference type="PANTHER" id="PTHR43386">
    <property type="entry name" value="OLIGOPEPTIDE TRANSPORT SYSTEM PERMEASE PROTEIN APPC"/>
    <property type="match status" value="1"/>
</dbReference>
<keyword evidence="13" id="KW-1185">Reference proteome</keyword>
<gene>
    <name evidence="12" type="ORF">SAMN05444002_2804</name>
</gene>
<evidence type="ECO:0000313" key="13">
    <source>
        <dbReference type="Proteomes" id="UP000184932"/>
    </source>
</evidence>
<keyword evidence="2 9" id="KW-0813">Transport</keyword>
<protein>
    <submittedName>
        <fullName evidence="12">Peptide/nickel transport system permease protein</fullName>
    </submittedName>
</protein>
<evidence type="ECO:0000256" key="4">
    <source>
        <dbReference type="ARBA" id="ARBA00022692"/>
    </source>
</evidence>
<feature type="transmembrane region" description="Helical" evidence="9">
    <location>
        <begin position="154"/>
        <end position="179"/>
    </location>
</feature>
<dbReference type="GO" id="GO:0015833">
    <property type="term" value="P:peptide transport"/>
    <property type="evidence" value="ECO:0007669"/>
    <property type="project" value="UniProtKB-KW"/>
</dbReference>
<dbReference type="CDD" id="cd06261">
    <property type="entry name" value="TM_PBP2"/>
    <property type="match status" value="1"/>
</dbReference>
<keyword evidence="7 9" id="KW-1133">Transmembrane helix</keyword>
<dbReference type="PANTHER" id="PTHR43386:SF1">
    <property type="entry name" value="D,D-DIPEPTIDE TRANSPORT SYSTEM PERMEASE PROTEIN DDPC-RELATED"/>
    <property type="match status" value="1"/>
</dbReference>
<comment type="similarity">
    <text evidence="9">Belongs to the binding-protein-dependent transport system permease family.</text>
</comment>
<dbReference type="GO" id="GO:0055085">
    <property type="term" value="P:transmembrane transport"/>
    <property type="evidence" value="ECO:0007669"/>
    <property type="project" value="InterPro"/>
</dbReference>
<dbReference type="InterPro" id="IPR000515">
    <property type="entry name" value="MetI-like"/>
</dbReference>
<dbReference type="GO" id="GO:0015031">
    <property type="term" value="P:protein transport"/>
    <property type="evidence" value="ECO:0007669"/>
    <property type="project" value="UniProtKB-KW"/>
</dbReference>
<evidence type="ECO:0000259" key="11">
    <source>
        <dbReference type="PROSITE" id="PS50928"/>
    </source>
</evidence>
<evidence type="ECO:0000256" key="1">
    <source>
        <dbReference type="ARBA" id="ARBA00004651"/>
    </source>
</evidence>
<dbReference type="SUPFAM" id="SSF161098">
    <property type="entry name" value="MetI-like"/>
    <property type="match status" value="1"/>
</dbReference>
<dbReference type="STRING" id="1217970.SAMN05444002_2804"/>
<name>A0A1N6GVG6_9RHOB</name>
<accession>A0A1N6GVG6</accession>
<dbReference type="GO" id="GO:0005886">
    <property type="term" value="C:plasma membrane"/>
    <property type="evidence" value="ECO:0007669"/>
    <property type="project" value="UniProtKB-SubCell"/>
</dbReference>
<evidence type="ECO:0000256" key="8">
    <source>
        <dbReference type="ARBA" id="ARBA00023136"/>
    </source>
</evidence>
<evidence type="ECO:0000256" key="10">
    <source>
        <dbReference type="SAM" id="MobiDB-lite"/>
    </source>
</evidence>
<feature type="domain" description="ABC transmembrane type-1" evidence="11">
    <location>
        <begin position="106"/>
        <end position="295"/>
    </location>
</feature>
<reference evidence="13" key="1">
    <citation type="submission" date="2016-11" db="EMBL/GenBank/DDBJ databases">
        <authorList>
            <person name="Varghese N."/>
            <person name="Submissions S."/>
        </authorList>
    </citation>
    <scope>NUCLEOTIDE SEQUENCE [LARGE SCALE GENOMIC DNA]</scope>
    <source>
        <strain evidence="13">DSM 29440</strain>
    </source>
</reference>
<dbReference type="InterPro" id="IPR050366">
    <property type="entry name" value="BP-dependent_transpt_permease"/>
</dbReference>
<dbReference type="AlphaFoldDB" id="A0A1N6GVG6"/>
<keyword evidence="6" id="KW-0653">Protein transport</keyword>
<keyword evidence="3" id="KW-1003">Cell membrane</keyword>
<keyword evidence="8 9" id="KW-0472">Membrane</keyword>
<evidence type="ECO:0000256" key="2">
    <source>
        <dbReference type="ARBA" id="ARBA00022448"/>
    </source>
</evidence>
<dbReference type="EMBL" id="FSRL01000001">
    <property type="protein sequence ID" value="SIO11355.1"/>
    <property type="molecule type" value="Genomic_DNA"/>
</dbReference>
<dbReference type="OrthoDB" id="9766870at2"/>